<proteinExistence type="predicted"/>
<protein>
    <submittedName>
        <fullName evidence="1">Uncharacterized protein</fullName>
    </submittedName>
</protein>
<organism evidence="1 2">
    <name type="scientific">Rubroshorea leprosula</name>
    <dbReference type="NCBI Taxonomy" id="152421"/>
    <lineage>
        <taxon>Eukaryota</taxon>
        <taxon>Viridiplantae</taxon>
        <taxon>Streptophyta</taxon>
        <taxon>Embryophyta</taxon>
        <taxon>Tracheophyta</taxon>
        <taxon>Spermatophyta</taxon>
        <taxon>Magnoliopsida</taxon>
        <taxon>eudicotyledons</taxon>
        <taxon>Gunneridae</taxon>
        <taxon>Pentapetalae</taxon>
        <taxon>rosids</taxon>
        <taxon>malvids</taxon>
        <taxon>Malvales</taxon>
        <taxon>Dipterocarpaceae</taxon>
        <taxon>Rubroshorea</taxon>
    </lineage>
</organism>
<dbReference type="EMBL" id="BPVZ01000034">
    <property type="protein sequence ID" value="GKV11338.1"/>
    <property type="molecule type" value="Genomic_DNA"/>
</dbReference>
<dbReference type="Proteomes" id="UP001054252">
    <property type="component" value="Unassembled WGS sequence"/>
</dbReference>
<evidence type="ECO:0000313" key="1">
    <source>
        <dbReference type="EMBL" id="GKV11338.1"/>
    </source>
</evidence>
<evidence type="ECO:0000313" key="2">
    <source>
        <dbReference type="Proteomes" id="UP001054252"/>
    </source>
</evidence>
<keyword evidence="2" id="KW-1185">Reference proteome</keyword>
<dbReference type="AlphaFoldDB" id="A0AAV5JFS0"/>
<comment type="caution">
    <text evidence="1">The sequence shown here is derived from an EMBL/GenBank/DDBJ whole genome shotgun (WGS) entry which is preliminary data.</text>
</comment>
<reference evidence="1 2" key="1">
    <citation type="journal article" date="2021" name="Commun. Biol.">
        <title>The genome of Shorea leprosula (Dipterocarpaceae) highlights the ecological relevance of drought in aseasonal tropical rainforests.</title>
        <authorList>
            <person name="Ng K.K.S."/>
            <person name="Kobayashi M.J."/>
            <person name="Fawcett J.A."/>
            <person name="Hatakeyama M."/>
            <person name="Paape T."/>
            <person name="Ng C.H."/>
            <person name="Ang C.C."/>
            <person name="Tnah L.H."/>
            <person name="Lee C.T."/>
            <person name="Nishiyama T."/>
            <person name="Sese J."/>
            <person name="O'Brien M.J."/>
            <person name="Copetti D."/>
            <person name="Mohd Noor M.I."/>
            <person name="Ong R.C."/>
            <person name="Putra M."/>
            <person name="Sireger I.Z."/>
            <person name="Indrioko S."/>
            <person name="Kosugi Y."/>
            <person name="Izuno A."/>
            <person name="Isagi Y."/>
            <person name="Lee S.L."/>
            <person name="Shimizu K.K."/>
        </authorList>
    </citation>
    <scope>NUCLEOTIDE SEQUENCE [LARGE SCALE GENOMIC DNA]</scope>
    <source>
        <strain evidence="1">214</strain>
    </source>
</reference>
<accession>A0AAV5JFS0</accession>
<sequence>MEAIWDQLALLEPTFNDTADIWKYIEYRDKMRLI</sequence>
<gene>
    <name evidence="1" type="ORF">SLEP1_g22602</name>
</gene>
<name>A0AAV5JFS0_9ROSI</name>